<comment type="caution">
    <text evidence="2">The sequence shown here is derived from an EMBL/GenBank/DDBJ whole genome shotgun (WGS) entry which is preliminary data.</text>
</comment>
<dbReference type="Proteomes" id="UP000828390">
    <property type="component" value="Unassembled WGS sequence"/>
</dbReference>
<sequence length="178" mass="19309">MSPPGTGYEPPTIFHFNGVYPTLHHHPAAAHLQPHPTHSVYRNTFSHKGRYANVNLATPLWPNYGGRSERPDPPYPSSADGDHERPRSSGDPAGTAFSDQTSVSSVEIKSERTDGGLETETISVSRYPSPQSFQGASPQSRDTSMPDFNPPSDSKHSSGSRAKIINQSWCSKSPVAIV</sequence>
<reference evidence="2" key="2">
    <citation type="submission" date="2020-11" db="EMBL/GenBank/DDBJ databases">
        <authorList>
            <person name="McCartney M.A."/>
            <person name="Auch B."/>
            <person name="Kono T."/>
            <person name="Mallez S."/>
            <person name="Becker A."/>
            <person name="Gohl D.M."/>
            <person name="Silverstein K.A.T."/>
            <person name="Koren S."/>
            <person name="Bechman K.B."/>
            <person name="Herman A."/>
            <person name="Abrahante J.E."/>
            <person name="Garbe J."/>
        </authorList>
    </citation>
    <scope>NUCLEOTIDE SEQUENCE</scope>
    <source>
        <strain evidence="2">Duluth1</strain>
        <tissue evidence="2">Whole animal</tissue>
    </source>
</reference>
<feature type="compositionally biased region" description="Polar residues" evidence="1">
    <location>
        <begin position="97"/>
        <end position="107"/>
    </location>
</feature>
<feature type="compositionally biased region" description="Polar residues" evidence="1">
    <location>
        <begin position="120"/>
        <end position="143"/>
    </location>
</feature>
<proteinExistence type="predicted"/>
<accession>A0A9D4JCD6</accession>
<gene>
    <name evidence="2" type="ORF">DPMN_132801</name>
</gene>
<feature type="region of interest" description="Disordered" evidence="1">
    <location>
        <begin position="63"/>
        <end position="165"/>
    </location>
</feature>
<dbReference type="AlphaFoldDB" id="A0A9D4JCD6"/>
<keyword evidence="3" id="KW-1185">Reference proteome</keyword>
<evidence type="ECO:0000313" key="2">
    <source>
        <dbReference type="EMBL" id="KAH3804514.1"/>
    </source>
</evidence>
<protein>
    <submittedName>
        <fullName evidence="2">Uncharacterized protein</fullName>
    </submittedName>
</protein>
<evidence type="ECO:0000256" key="1">
    <source>
        <dbReference type="SAM" id="MobiDB-lite"/>
    </source>
</evidence>
<dbReference type="EMBL" id="JAIWYP010000006">
    <property type="protein sequence ID" value="KAH3804514.1"/>
    <property type="molecule type" value="Genomic_DNA"/>
</dbReference>
<reference evidence="2" key="1">
    <citation type="journal article" date="2019" name="bioRxiv">
        <title>The Genome of the Zebra Mussel, Dreissena polymorpha: A Resource for Invasive Species Research.</title>
        <authorList>
            <person name="McCartney M.A."/>
            <person name="Auch B."/>
            <person name="Kono T."/>
            <person name="Mallez S."/>
            <person name="Zhang Y."/>
            <person name="Obille A."/>
            <person name="Becker A."/>
            <person name="Abrahante J.E."/>
            <person name="Garbe J."/>
            <person name="Badalamenti J.P."/>
            <person name="Herman A."/>
            <person name="Mangelson H."/>
            <person name="Liachko I."/>
            <person name="Sullivan S."/>
            <person name="Sone E.D."/>
            <person name="Koren S."/>
            <person name="Silverstein K.A.T."/>
            <person name="Beckman K.B."/>
            <person name="Gohl D.M."/>
        </authorList>
    </citation>
    <scope>NUCLEOTIDE SEQUENCE</scope>
    <source>
        <strain evidence="2">Duluth1</strain>
        <tissue evidence="2">Whole animal</tissue>
    </source>
</reference>
<organism evidence="2 3">
    <name type="scientific">Dreissena polymorpha</name>
    <name type="common">Zebra mussel</name>
    <name type="synonym">Mytilus polymorpha</name>
    <dbReference type="NCBI Taxonomy" id="45954"/>
    <lineage>
        <taxon>Eukaryota</taxon>
        <taxon>Metazoa</taxon>
        <taxon>Spiralia</taxon>
        <taxon>Lophotrochozoa</taxon>
        <taxon>Mollusca</taxon>
        <taxon>Bivalvia</taxon>
        <taxon>Autobranchia</taxon>
        <taxon>Heteroconchia</taxon>
        <taxon>Euheterodonta</taxon>
        <taxon>Imparidentia</taxon>
        <taxon>Neoheterodontei</taxon>
        <taxon>Myida</taxon>
        <taxon>Dreissenoidea</taxon>
        <taxon>Dreissenidae</taxon>
        <taxon>Dreissena</taxon>
    </lineage>
</organism>
<evidence type="ECO:0000313" key="3">
    <source>
        <dbReference type="Proteomes" id="UP000828390"/>
    </source>
</evidence>
<name>A0A9D4JCD6_DREPO</name>